<proteinExistence type="predicted"/>
<keyword evidence="2" id="KW-1185">Reference proteome</keyword>
<dbReference type="Proteomes" id="UP000028530">
    <property type="component" value="Chromosome"/>
</dbReference>
<protein>
    <submittedName>
        <fullName evidence="1">Uncharacterized protein</fullName>
    </submittedName>
</protein>
<organism evidence="1 2">
    <name type="scientific">Ectopseudomonas mendocina S5.2</name>
    <dbReference type="NCBI Taxonomy" id="1225174"/>
    <lineage>
        <taxon>Bacteria</taxon>
        <taxon>Pseudomonadati</taxon>
        <taxon>Pseudomonadota</taxon>
        <taxon>Gammaproteobacteria</taxon>
        <taxon>Pseudomonadales</taxon>
        <taxon>Pseudomonadaceae</taxon>
        <taxon>Ectopseudomonas</taxon>
    </lineage>
</organism>
<sequence>MADFLIGDVKKVRELFEADKVNKHLKGGWVLLSQATGKDEQGYPLAKYVLGWLSEEAPLHEYEY</sequence>
<evidence type="ECO:0000313" key="2">
    <source>
        <dbReference type="Proteomes" id="UP000028530"/>
    </source>
</evidence>
<evidence type="ECO:0000313" key="1">
    <source>
        <dbReference type="EMBL" id="ALN18479.1"/>
    </source>
</evidence>
<name>A0ABM5VUF9_ECTME</name>
<dbReference type="EMBL" id="CP013124">
    <property type="protein sequence ID" value="ALN18479.1"/>
    <property type="molecule type" value="Genomic_DNA"/>
</dbReference>
<dbReference type="GeneID" id="57605709"/>
<dbReference type="RefSeq" id="WP_017362625.1">
    <property type="nucleotide sequence ID" value="NZ_CP013124.1"/>
</dbReference>
<accession>A0ABM5VUF9</accession>
<gene>
    <name evidence="1" type="ORF">DW68_007515</name>
</gene>
<reference evidence="1 2" key="1">
    <citation type="submission" date="2015-11" db="EMBL/GenBank/DDBJ databases">
        <authorList>
            <person name="Chong T.M."/>
            <person name="Chan K.G."/>
            <person name="Dessaux Y."/>
        </authorList>
    </citation>
    <scope>NUCLEOTIDE SEQUENCE [LARGE SCALE GENOMIC DNA]</scope>
    <source>
        <strain evidence="1 2">S5.2</strain>
    </source>
</reference>